<feature type="binding site" evidence="5">
    <location>
        <position position="88"/>
    </location>
    <ligand>
        <name>Mg(2+)</name>
        <dbReference type="ChEBI" id="CHEBI:18420"/>
        <label>1</label>
        <note>catalytic</note>
    </ligand>
</feature>
<evidence type="ECO:0000256" key="3">
    <source>
        <dbReference type="ARBA" id="ARBA00009759"/>
    </source>
</evidence>
<dbReference type="AlphaFoldDB" id="A0A4R6AJA0"/>
<keyword evidence="4 6" id="KW-0378">Hydrolase</keyword>
<accession>A0A4R6AJA0</accession>
<dbReference type="EMBL" id="SNAA01000001">
    <property type="protein sequence ID" value="TDL84301.1"/>
    <property type="molecule type" value="Genomic_DNA"/>
</dbReference>
<evidence type="ECO:0000256" key="5">
    <source>
        <dbReference type="PIRSR" id="PIRSR600760-2"/>
    </source>
</evidence>
<dbReference type="SUPFAM" id="SSF56655">
    <property type="entry name" value="Carbohydrate phosphatase"/>
    <property type="match status" value="1"/>
</dbReference>
<evidence type="ECO:0000256" key="6">
    <source>
        <dbReference type="RuleBase" id="RU364068"/>
    </source>
</evidence>
<reference evidence="7 8" key="1">
    <citation type="submission" date="2019-03" db="EMBL/GenBank/DDBJ databases">
        <title>Primorskyibacter sp. SS33 isolated from sediments.</title>
        <authorList>
            <person name="Xunke S."/>
        </authorList>
    </citation>
    <scope>NUCLEOTIDE SEQUENCE [LARGE SCALE GENOMIC DNA]</scope>
    <source>
        <strain evidence="7 8">SS33</strain>
    </source>
</reference>
<keyword evidence="5 6" id="KW-0460">Magnesium</keyword>
<dbReference type="Gene3D" id="3.40.190.80">
    <property type="match status" value="1"/>
</dbReference>
<dbReference type="CDD" id="cd01639">
    <property type="entry name" value="IMPase"/>
    <property type="match status" value="1"/>
</dbReference>
<sequence length="261" mass="27602">MQGSANINIMVKAVRAAGRKLVRDFRELENLQVSPAGAADFAARAEVAAAAPLAETLRGERANYGWLARGAEEVAGTDPTRRWIVDPLDGAANYAHGLAHWAISVALEHKGEIVAAVVFDAAKNELFGAEKGAGAFLNDTRMRVSGRGRLIEGVFATGIPGGARADLPLVLKDLGRLAPASGGIRRMGAASLDLAYVAAGRFDGYWERRVRPWEVAAGMLLVREAGGLTAPIAGETVFDGETLVAANADMFDSLARLLRQQ</sequence>
<evidence type="ECO:0000313" key="8">
    <source>
        <dbReference type="Proteomes" id="UP000295701"/>
    </source>
</evidence>
<dbReference type="GO" id="GO:0007165">
    <property type="term" value="P:signal transduction"/>
    <property type="evidence" value="ECO:0007669"/>
    <property type="project" value="TreeGrafter"/>
</dbReference>
<dbReference type="InterPro" id="IPR000760">
    <property type="entry name" value="Inositol_monophosphatase-like"/>
</dbReference>
<protein>
    <recommendedName>
        <fullName evidence="6">Inositol-1-monophosphatase</fullName>
        <ecNumber evidence="6">3.1.3.25</ecNumber>
    </recommendedName>
</protein>
<keyword evidence="5 6" id="KW-0479">Metal-binding</keyword>
<feature type="binding site" evidence="5">
    <location>
        <position position="86"/>
    </location>
    <ligand>
        <name>Mg(2+)</name>
        <dbReference type="ChEBI" id="CHEBI:18420"/>
        <label>1</label>
        <note>catalytic</note>
    </ligand>
</feature>
<dbReference type="GO" id="GO:0006020">
    <property type="term" value="P:inositol metabolic process"/>
    <property type="evidence" value="ECO:0007669"/>
    <property type="project" value="TreeGrafter"/>
</dbReference>
<proteinExistence type="inferred from homology"/>
<feature type="binding site" evidence="5">
    <location>
        <position position="89"/>
    </location>
    <ligand>
        <name>Mg(2+)</name>
        <dbReference type="ChEBI" id="CHEBI:18420"/>
        <label>1</label>
        <note>catalytic</note>
    </ligand>
</feature>
<name>A0A4R6AJA0_9RHOB</name>
<dbReference type="PANTHER" id="PTHR20854:SF4">
    <property type="entry name" value="INOSITOL-1-MONOPHOSPHATASE-RELATED"/>
    <property type="match status" value="1"/>
</dbReference>
<comment type="similarity">
    <text evidence="3 6">Belongs to the inositol monophosphatase superfamily.</text>
</comment>
<comment type="cofactor">
    <cofactor evidence="2 5 6">
        <name>Mg(2+)</name>
        <dbReference type="ChEBI" id="CHEBI:18420"/>
    </cofactor>
</comment>
<dbReference type="OrthoDB" id="9785695at2"/>
<dbReference type="PANTHER" id="PTHR20854">
    <property type="entry name" value="INOSITOL MONOPHOSPHATASE"/>
    <property type="match status" value="1"/>
</dbReference>
<comment type="caution">
    <text evidence="7">The sequence shown here is derived from an EMBL/GenBank/DDBJ whole genome shotgun (WGS) entry which is preliminary data.</text>
</comment>
<comment type="catalytic activity">
    <reaction evidence="1 6">
        <text>a myo-inositol phosphate + H2O = myo-inositol + phosphate</text>
        <dbReference type="Rhea" id="RHEA:24056"/>
        <dbReference type="ChEBI" id="CHEBI:15377"/>
        <dbReference type="ChEBI" id="CHEBI:17268"/>
        <dbReference type="ChEBI" id="CHEBI:43474"/>
        <dbReference type="ChEBI" id="CHEBI:84139"/>
        <dbReference type="EC" id="3.1.3.25"/>
    </reaction>
</comment>
<evidence type="ECO:0000256" key="1">
    <source>
        <dbReference type="ARBA" id="ARBA00001033"/>
    </source>
</evidence>
<gene>
    <name evidence="7" type="ORF">E2L08_02195</name>
</gene>
<organism evidence="7 8">
    <name type="scientific">Palleronia sediminis</name>
    <dbReference type="NCBI Taxonomy" id="2547833"/>
    <lineage>
        <taxon>Bacteria</taxon>
        <taxon>Pseudomonadati</taxon>
        <taxon>Pseudomonadota</taxon>
        <taxon>Alphaproteobacteria</taxon>
        <taxon>Rhodobacterales</taxon>
        <taxon>Roseobacteraceae</taxon>
        <taxon>Palleronia</taxon>
    </lineage>
</organism>
<dbReference type="EC" id="3.1.3.25" evidence="6"/>
<evidence type="ECO:0000256" key="2">
    <source>
        <dbReference type="ARBA" id="ARBA00001946"/>
    </source>
</evidence>
<dbReference type="InterPro" id="IPR022337">
    <property type="entry name" value="Inositol_monophosphatase_SuhB"/>
</dbReference>
<dbReference type="GO" id="GO:0046872">
    <property type="term" value="F:metal ion binding"/>
    <property type="evidence" value="ECO:0007669"/>
    <property type="project" value="UniProtKB-KW"/>
</dbReference>
<evidence type="ECO:0000256" key="4">
    <source>
        <dbReference type="ARBA" id="ARBA00022801"/>
    </source>
</evidence>
<dbReference type="RefSeq" id="WP_133395400.1">
    <property type="nucleotide sequence ID" value="NZ_SNAA01000001.1"/>
</dbReference>
<evidence type="ECO:0000313" key="7">
    <source>
        <dbReference type="EMBL" id="TDL84301.1"/>
    </source>
</evidence>
<keyword evidence="8" id="KW-1185">Reference proteome</keyword>
<dbReference type="InterPro" id="IPR033942">
    <property type="entry name" value="IMPase"/>
</dbReference>
<dbReference type="GO" id="GO:0008934">
    <property type="term" value="F:inositol monophosphate 1-phosphatase activity"/>
    <property type="evidence" value="ECO:0007669"/>
    <property type="project" value="InterPro"/>
</dbReference>
<dbReference type="PRINTS" id="PR01959">
    <property type="entry name" value="SBIMPHPHTASE"/>
</dbReference>
<dbReference type="Gene3D" id="3.30.540.10">
    <property type="entry name" value="Fructose-1,6-Bisphosphatase, subunit A, domain 1"/>
    <property type="match status" value="1"/>
</dbReference>
<dbReference type="Proteomes" id="UP000295701">
    <property type="component" value="Unassembled WGS sequence"/>
</dbReference>
<dbReference type="PRINTS" id="PR00377">
    <property type="entry name" value="IMPHPHTASES"/>
</dbReference>
<dbReference type="Pfam" id="PF00459">
    <property type="entry name" value="Inositol_P"/>
    <property type="match status" value="1"/>
</dbReference>